<evidence type="ECO:0000313" key="4">
    <source>
        <dbReference type="Proteomes" id="UP001458880"/>
    </source>
</evidence>
<dbReference type="Pfam" id="PF07172">
    <property type="entry name" value="GRP"/>
    <property type="match status" value="1"/>
</dbReference>
<gene>
    <name evidence="3" type="ORF">QE152_g113</name>
</gene>
<feature type="transmembrane region" description="Helical" evidence="2">
    <location>
        <begin position="6"/>
        <end position="29"/>
    </location>
</feature>
<keyword evidence="4" id="KW-1185">Reference proteome</keyword>
<dbReference type="AlphaFoldDB" id="A0AAW1NL60"/>
<evidence type="ECO:0000313" key="3">
    <source>
        <dbReference type="EMBL" id="KAK9759338.1"/>
    </source>
</evidence>
<protein>
    <submittedName>
        <fullName evidence="3">Glycine rich protein family</fullName>
    </submittedName>
</protein>
<keyword evidence="2" id="KW-1133">Transmembrane helix</keyword>
<evidence type="ECO:0000256" key="2">
    <source>
        <dbReference type="SAM" id="Phobius"/>
    </source>
</evidence>
<name>A0AAW1NL60_POPJA</name>
<comment type="caution">
    <text evidence="3">The sequence shown here is derived from an EMBL/GenBank/DDBJ whole genome shotgun (WGS) entry which is preliminary data.</text>
</comment>
<evidence type="ECO:0000256" key="1">
    <source>
        <dbReference type="SAM" id="MobiDB-lite"/>
    </source>
</evidence>
<dbReference type="Proteomes" id="UP001458880">
    <property type="component" value="Unassembled WGS sequence"/>
</dbReference>
<accession>A0AAW1NL60</accession>
<dbReference type="EMBL" id="JASPKY010000001">
    <property type="protein sequence ID" value="KAK9759338.1"/>
    <property type="molecule type" value="Genomic_DNA"/>
</dbReference>
<keyword evidence="2" id="KW-0472">Membrane</keyword>
<reference evidence="3 4" key="1">
    <citation type="journal article" date="2024" name="BMC Genomics">
        <title>De novo assembly and annotation of Popillia japonica's genome with initial clues to its potential as an invasive pest.</title>
        <authorList>
            <person name="Cucini C."/>
            <person name="Boschi S."/>
            <person name="Funari R."/>
            <person name="Cardaioli E."/>
            <person name="Iannotti N."/>
            <person name="Marturano G."/>
            <person name="Paoli F."/>
            <person name="Bruttini M."/>
            <person name="Carapelli A."/>
            <person name="Frati F."/>
            <person name="Nardi F."/>
        </authorList>
    </citation>
    <scope>NUCLEOTIDE SEQUENCE [LARGE SCALE GENOMIC DNA]</scope>
    <source>
        <strain evidence="3">DMR45628</strain>
    </source>
</reference>
<dbReference type="InterPro" id="IPR010800">
    <property type="entry name" value="GRP"/>
</dbReference>
<organism evidence="3 4">
    <name type="scientific">Popillia japonica</name>
    <name type="common">Japanese beetle</name>
    <dbReference type="NCBI Taxonomy" id="7064"/>
    <lineage>
        <taxon>Eukaryota</taxon>
        <taxon>Metazoa</taxon>
        <taxon>Ecdysozoa</taxon>
        <taxon>Arthropoda</taxon>
        <taxon>Hexapoda</taxon>
        <taxon>Insecta</taxon>
        <taxon>Pterygota</taxon>
        <taxon>Neoptera</taxon>
        <taxon>Endopterygota</taxon>
        <taxon>Coleoptera</taxon>
        <taxon>Polyphaga</taxon>
        <taxon>Scarabaeiformia</taxon>
        <taxon>Scarabaeidae</taxon>
        <taxon>Rutelinae</taxon>
        <taxon>Popillia</taxon>
    </lineage>
</organism>
<sequence length="95" mass="10303">MLKITLVVIIKFIIIVYFCFIMVVQSAVVPAKDEKQPENSPVPKVASSLTDDLEPSEARWGGYGGYGGYGGRHYGGYGGYGGYGHYGHGHGHHWG</sequence>
<proteinExistence type="predicted"/>
<feature type="region of interest" description="Disordered" evidence="1">
    <location>
        <begin position="31"/>
        <end position="57"/>
    </location>
</feature>
<keyword evidence="2" id="KW-0812">Transmembrane</keyword>